<name>A0ACD1HGJ6_9EURO</name>
<organism evidence="1 2">
    <name type="scientific">Aspergillus aculeatinus CBS 121060</name>
    <dbReference type="NCBI Taxonomy" id="1448322"/>
    <lineage>
        <taxon>Eukaryota</taxon>
        <taxon>Fungi</taxon>
        <taxon>Dikarya</taxon>
        <taxon>Ascomycota</taxon>
        <taxon>Pezizomycotina</taxon>
        <taxon>Eurotiomycetes</taxon>
        <taxon>Eurotiomycetidae</taxon>
        <taxon>Eurotiales</taxon>
        <taxon>Aspergillaceae</taxon>
        <taxon>Aspergillus</taxon>
        <taxon>Aspergillus subgen. Circumdati</taxon>
    </lineage>
</organism>
<proteinExistence type="predicted"/>
<accession>A0ACD1HGJ6</accession>
<keyword evidence="2" id="KW-1185">Reference proteome</keyword>
<reference evidence="1" key="1">
    <citation type="submission" date="2018-02" db="EMBL/GenBank/DDBJ databases">
        <title>The genomes of Aspergillus section Nigri reveals drivers in fungal speciation.</title>
        <authorList>
            <consortium name="DOE Joint Genome Institute"/>
            <person name="Vesth T.C."/>
            <person name="Nybo J."/>
            <person name="Theobald S."/>
            <person name="Brandl J."/>
            <person name="Frisvad J.C."/>
            <person name="Nielsen K.F."/>
            <person name="Lyhne E.K."/>
            <person name="Kogle M.E."/>
            <person name="Kuo A."/>
            <person name="Riley R."/>
            <person name="Clum A."/>
            <person name="Nolan M."/>
            <person name="Lipzen A."/>
            <person name="Salamov A."/>
            <person name="Henrissat B."/>
            <person name="Wiebenga A."/>
            <person name="De vries R.P."/>
            <person name="Grigoriev I.V."/>
            <person name="Mortensen U.H."/>
            <person name="Andersen M.R."/>
            <person name="Baker S.E."/>
        </authorList>
    </citation>
    <scope>NUCLEOTIDE SEQUENCE</scope>
    <source>
        <strain evidence="1">CBS 121060</strain>
    </source>
</reference>
<protein>
    <submittedName>
        <fullName evidence="1">Uncharacterized protein</fullName>
    </submittedName>
</protein>
<evidence type="ECO:0000313" key="1">
    <source>
        <dbReference type="EMBL" id="RAH72923.1"/>
    </source>
</evidence>
<evidence type="ECO:0000313" key="2">
    <source>
        <dbReference type="Proteomes" id="UP000249661"/>
    </source>
</evidence>
<dbReference type="Proteomes" id="UP000249661">
    <property type="component" value="Unassembled WGS sequence"/>
</dbReference>
<sequence>MAAFRLPGCRGERGWIGEYTRAFSIPVLLLNHVSICLLLCIIEGVKVWKIEDDVLVLLLLIYTMRLGAAFVDRDPVSLQAIEPLISWSTSTRGHKRSDQEGHTVGGLPLPEHHQWHDTLRNNVIGTVNASPDMPRDKHDTPETTKPEKQD</sequence>
<gene>
    <name evidence="1" type="ORF">BO66DRAFT_250838</name>
</gene>
<dbReference type="EMBL" id="KZ824941">
    <property type="protein sequence ID" value="RAH72923.1"/>
    <property type="molecule type" value="Genomic_DNA"/>
</dbReference>